<evidence type="ECO:0000256" key="9">
    <source>
        <dbReference type="ARBA" id="ARBA00037899"/>
    </source>
</evidence>
<evidence type="ECO:0000256" key="12">
    <source>
        <dbReference type="ARBA" id="ARBA00049493"/>
    </source>
</evidence>
<comment type="similarity">
    <text evidence="3 13">Belongs to the acyl-CoA dehydrogenase family.</text>
</comment>
<gene>
    <name evidence="17" type="ORF">SACU0126_LOCUS22262</name>
</gene>
<evidence type="ECO:0000256" key="13">
    <source>
        <dbReference type="RuleBase" id="RU362125"/>
    </source>
</evidence>
<comment type="pathway">
    <text evidence="9">Amino-acid metabolism; lysine degradation.</text>
</comment>
<evidence type="ECO:0000256" key="7">
    <source>
        <dbReference type="ARBA" id="ARBA00023002"/>
    </source>
</evidence>
<proteinExistence type="inferred from homology"/>
<dbReference type="InterPro" id="IPR009075">
    <property type="entry name" value="AcylCo_DH/oxidase_C"/>
</dbReference>
<reference evidence="17" key="1">
    <citation type="submission" date="2021-01" db="EMBL/GenBank/DDBJ databases">
        <authorList>
            <person name="Corre E."/>
            <person name="Pelletier E."/>
            <person name="Niang G."/>
            <person name="Scheremetjew M."/>
            <person name="Finn R."/>
            <person name="Kale V."/>
            <person name="Holt S."/>
            <person name="Cochrane G."/>
            <person name="Meng A."/>
            <person name="Brown T."/>
            <person name="Cohen L."/>
        </authorList>
    </citation>
    <scope>NUCLEOTIDE SEQUENCE</scope>
    <source>
        <strain evidence="17">SPMC142</strain>
    </source>
</reference>
<keyword evidence="4 13" id="KW-0285">Flavoprotein</keyword>
<dbReference type="PROSITE" id="PS00073">
    <property type="entry name" value="ACYL_COA_DH_2"/>
    <property type="match status" value="1"/>
</dbReference>
<dbReference type="InterPro" id="IPR006091">
    <property type="entry name" value="Acyl-CoA_Oxase/DH_mid-dom"/>
</dbReference>
<dbReference type="EC" id="1.3.8.6" evidence="11"/>
<evidence type="ECO:0000256" key="1">
    <source>
        <dbReference type="ARBA" id="ARBA00001974"/>
    </source>
</evidence>
<evidence type="ECO:0000256" key="2">
    <source>
        <dbReference type="ARBA" id="ARBA00004305"/>
    </source>
</evidence>
<dbReference type="SUPFAM" id="SSF56645">
    <property type="entry name" value="Acyl-CoA dehydrogenase NM domain-like"/>
    <property type="match status" value="1"/>
</dbReference>
<evidence type="ECO:0000256" key="11">
    <source>
        <dbReference type="ARBA" id="ARBA00039033"/>
    </source>
</evidence>
<name>A0A7S3WSD1_9SPIT</name>
<evidence type="ECO:0000256" key="6">
    <source>
        <dbReference type="ARBA" id="ARBA00022946"/>
    </source>
</evidence>
<evidence type="ECO:0000259" key="14">
    <source>
        <dbReference type="Pfam" id="PF00441"/>
    </source>
</evidence>
<feature type="domain" description="Acyl-CoA oxidase/dehydrogenase middle" evidence="15">
    <location>
        <begin position="175"/>
        <end position="276"/>
    </location>
</feature>
<evidence type="ECO:0000313" key="17">
    <source>
        <dbReference type="EMBL" id="CAE0574456.1"/>
    </source>
</evidence>
<dbReference type="GO" id="GO:0050660">
    <property type="term" value="F:flavin adenine dinucleotide binding"/>
    <property type="evidence" value="ECO:0007669"/>
    <property type="project" value="InterPro"/>
</dbReference>
<dbReference type="InterPro" id="IPR006089">
    <property type="entry name" value="Acyl-CoA_DH_CS"/>
</dbReference>
<dbReference type="GO" id="GO:0004361">
    <property type="term" value="F:glutaryl-CoA dehydrogenase activity"/>
    <property type="evidence" value="ECO:0007669"/>
    <property type="project" value="UniProtKB-EC"/>
</dbReference>
<sequence length="448" mass="48403">MLTGGVVRLTRRTLVRAHSTTREAEHSRPCAPRLLMPRPSLATETFNWEDPLQLSELLTQEERAMYESAQAFATKELRPNVVQYSRDAFFDRGIMRAFGNVGLLGITAPSEYGGGGAGYVAYGLCARAIEQVDSSYRSAMSVQSSLLMHPIAIFGSDEQKAEWLPRLASGDVVGCFALTEPNHGSDPSHMDARARWDPAAREWVLTGSKTWITNAPIADVLLVWARADADAGAVRGFLIDRAAVDRVQPGAMATPEIKNKLSLRASVTGSILLDSVRVPESAMLPLARGLAGPFACLTSARYGISWGALGAAEECVSIARAYTLERMQFGAPLAAQQLIQRKLADAVTEIGLGMHAALTVGRAMERGSYSVEMISLVKRNSCGKALAIARDCRDMLGGNGISDEYHIMRHMSNLEAVNTYEGTHDMHALILGRAITGIPAFVAGEAKR</sequence>
<dbReference type="InterPro" id="IPR046373">
    <property type="entry name" value="Acyl-CoA_Oxase/DH_mid-dom_sf"/>
</dbReference>
<dbReference type="GO" id="GO:0000062">
    <property type="term" value="F:fatty-acyl-CoA binding"/>
    <property type="evidence" value="ECO:0007669"/>
    <property type="project" value="TreeGrafter"/>
</dbReference>
<dbReference type="GO" id="GO:0046949">
    <property type="term" value="P:fatty-acyl-CoA biosynthetic process"/>
    <property type="evidence" value="ECO:0007669"/>
    <property type="project" value="TreeGrafter"/>
</dbReference>
<dbReference type="GO" id="GO:0033539">
    <property type="term" value="P:fatty acid beta-oxidation using acyl-CoA dehydrogenase"/>
    <property type="evidence" value="ECO:0007669"/>
    <property type="project" value="TreeGrafter"/>
</dbReference>
<dbReference type="InterPro" id="IPR037069">
    <property type="entry name" value="AcylCoA_DH/ox_N_sf"/>
</dbReference>
<dbReference type="InterPro" id="IPR013786">
    <property type="entry name" value="AcylCoA_DH/ox_N"/>
</dbReference>
<accession>A0A7S3WSD1</accession>
<evidence type="ECO:0000256" key="3">
    <source>
        <dbReference type="ARBA" id="ARBA00009347"/>
    </source>
</evidence>
<evidence type="ECO:0000256" key="8">
    <source>
        <dbReference type="ARBA" id="ARBA00023128"/>
    </source>
</evidence>
<comment type="pathway">
    <text evidence="10">Amino-acid metabolism; tryptophan metabolism.</text>
</comment>
<dbReference type="Pfam" id="PF00441">
    <property type="entry name" value="Acyl-CoA_dh_1"/>
    <property type="match status" value="1"/>
</dbReference>
<keyword evidence="7 13" id="KW-0560">Oxidoreductase</keyword>
<organism evidence="17">
    <name type="scientific">Strombidinopsis acuminata</name>
    <dbReference type="NCBI Taxonomy" id="141414"/>
    <lineage>
        <taxon>Eukaryota</taxon>
        <taxon>Sar</taxon>
        <taxon>Alveolata</taxon>
        <taxon>Ciliophora</taxon>
        <taxon>Intramacronucleata</taxon>
        <taxon>Spirotrichea</taxon>
        <taxon>Choreotrichia</taxon>
        <taxon>Choreotrichida</taxon>
        <taxon>Strombidinopsidae</taxon>
        <taxon>Strombidinopsis</taxon>
    </lineage>
</organism>
<comment type="cofactor">
    <cofactor evidence="1 13">
        <name>FAD</name>
        <dbReference type="ChEBI" id="CHEBI:57692"/>
    </cofactor>
</comment>
<dbReference type="PANTHER" id="PTHR42807">
    <property type="entry name" value="GLUTARYL-COA DEHYDROGENASE, MITOCHONDRIAL"/>
    <property type="match status" value="1"/>
</dbReference>
<dbReference type="GO" id="GO:0005759">
    <property type="term" value="C:mitochondrial matrix"/>
    <property type="evidence" value="ECO:0007669"/>
    <property type="project" value="UniProtKB-SubCell"/>
</dbReference>
<dbReference type="Pfam" id="PF02771">
    <property type="entry name" value="Acyl-CoA_dh_N"/>
    <property type="match status" value="1"/>
</dbReference>
<dbReference type="AlphaFoldDB" id="A0A7S3WSD1"/>
<dbReference type="Pfam" id="PF02770">
    <property type="entry name" value="Acyl-CoA_dh_M"/>
    <property type="match status" value="1"/>
</dbReference>
<evidence type="ECO:0000256" key="5">
    <source>
        <dbReference type="ARBA" id="ARBA00022827"/>
    </source>
</evidence>
<evidence type="ECO:0000259" key="16">
    <source>
        <dbReference type="Pfam" id="PF02771"/>
    </source>
</evidence>
<dbReference type="Gene3D" id="2.40.110.10">
    <property type="entry name" value="Butyryl-CoA Dehydrogenase, subunit A, domain 2"/>
    <property type="match status" value="1"/>
</dbReference>
<dbReference type="InterPro" id="IPR036250">
    <property type="entry name" value="AcylCo_DH-like_C"/>
</dbReference>
<feature type="domain" description="Acyl-CoA dehydrogenase/oxidase C-terminal" evidence="14">
    <location>
        <begin position="295"/>
        <end position="435"/>
    </location>
</feature>
<dbReference type="FunFam" id="1.10.540.10:FF:000026">
    <property type="entry name" value="Acyl-CoA dehydrogenase medium chain"/>
    <property type="match status" value="1"/>
</dbReference>
<dbReference type="FunFam" id="1.20.140.10:FF:000006">
    <property type="entry name" value="Glutaryl-CoA dehydrogenase, mitochondrial"/>
    <property type="match status" value="1"/>
</dbReference>
<dbReference type="Gene3D" id="1.10.540.10">
    <property type="entry name" value="Acyl-CoA dehydrogenase/oxidase, N-terminal domain"/>
    <property type="match status" value="1"/>
</dbReference>
<dbReference type="SUPFAM" id="SSF47203">
    <property type="entry name" value="Acyl-CoA dehydrogenase C-terminal domain-like"/>
    <property type="match status" value="1"/>
</dbReference>
<dbReference type="EMBL" id="HBIQ01069782">
    <property type="protein sequence ID" value="CAE0574456.1"/>
    <property type="molecule type" value="Transcribed_RNA"/>
</dbReference>
<keyword evidence="5 13" id="KW-0274">FAD</keyword>
<dbReference type="PANTHER" id="PTHR42807:SF1">
    <property type="entry name" value="GLUTARYL-COA DEHYDROGENASE, MITOCHONDRIAL"/>
    <property type="match status" value="1"/>
</dbReference>
<dbReference type="InterPro" id="IPR052033">
    <property type="entry name" value="Glutaryl-CoA_DH_mitochondrial"/>
</dbReference>
<dbReference type="InterPro" id="IPR009100">
    <property type="entry name" value="AcylCoA_DH/oxidase_NM_dom_sf"/>
</dbReference>
<protein>
    <recommendedName>
        <fullName evidence="11">glutaryl-CoA dehydrogenase (ETF)</fullName>
        <ecNumber evidence="11">1.3.8.6</ecNumber>
    </recommendedName>
</protein>
<feature type="domain" description="Acyl-CoA dehydrogenase/oxidase N-terminal" evidence="16">
    <location>
        <begin position="59"/>
        <end position="171"/>
    </location>
</feature>
<keyword evidence="6" id="KW-0809">Transit peptide</keyword>
<evidence type="ECO:0000256" key="4">
    <source>
        <dbReference type="ARBA" id="ARBA00022630"/>
    </source>
</evidence>
<comment type="subcellular location">
    <subcellularLocation>
        <location evidence="2">Mitochondrion matrix</location>
    </subcellularLocation>
</comment>
<evidence type="ECO:0000256" key="10">
    <source>
        <dbReference type="ARBA" id="ARBA00037927"/>
    </source>
</evidence>
<comment type="catalytic activity">
    <reaction evidence="12">
        <text>glutaryl-CoA + oxidized [electron-transfer flavoprotein] + 2 H(+) = (2E)-butenoyl-CoA + reduced [electron-transfer flavoprotein] + CO2</text>
        <dbReference type="Rhea" id="RHEA:13389"/>
        <dbReference type="Rhea" id="RHEA-COMP:10685"/>
        <dbReference type="Rhea" id="RHEA-COMP:10686"/>
        <dbReference type="ChEBI" id="CHEBI:15378"/>
        <dbReference type="ChEBI" id="CHEBI:16526"/>
        <dbReference type="ChEBI" id="CHEBI:57332"/>
        <dbReference type="ChEBI" id="CHEBI:57378"/>
        <dbReference type="ChEBI" id="CHEBI:57692"/>
        <dbReference type="ChEBI" id="CHEBI:58307"/>
        <dbReference type="EC" id="1.3.8.6"/>
    </reaction>
</comment>
<evidence type="ECO:0000259" key="15">
    <source>
        <dbReference type="Pfam" id="PF02770"/>
    </source>
</evidence>
<dbReference type="Gene3D" id="1.20.140.10">
    <property type="entry name" value="Butyryl-CoA Dehydrogenase, subunit A, domain 3"/>
    <property type="match status" value="1"/>
</dbReference>
<keyword evidence="8" id="KW-0496">Mitochondrion</keyword>